<feature type="region of interest" description="Disordered" evidence="4">
    <location>
        <begin position="1"/>
        <end position="20"/>
    </location>
</feature>
<feature type="domain" description="Hcy-binding" evidence="5">
    <location>
        <begin position="1"/>
        <end position="293"/>
    </location>
</feature>
<comment type="cofactor">
    <cofactor evidence="3">
        <name>Zn(2+)</name>
        <dbReference type="ChEBI" id="CHEBI:29105"/>
    </cofactor>
</comment>
<keyword evidence="2 3" id="KW-0808">Transferase</keyword>
<evidence type="ECO:0000313" key="7">
    <source>
        <dbReference type="Proteomes" id="UP001215503"/>
    </source>
</evidence>
<keyword evidence="1 3" id="KW-0489">Methyltransferase</keyword>
<evidence type="ECO:0000259" key="5">
    <source>
        <dbReference type="PROSITE" id="PS50970"/>
    </source>
</evidence>
<accession>A0ABT5YK20</accession>
<dbReference type="PANTHER" id="PTHR11103">
    <property type="entry name" value="SLR1189 PROTEIN"/>
    <property type="match status" value="1"/>
</dbReference>
<feature type="binding site" evidence="3">
    <location>
        <position position="278"/>
    </location>
    <ligand>
        <name>Zn(2+)</name>
        <dbReference type="ChEBI" id="CHEBI:29105"/>
    </ligand>
</feature>
<dbReference type="SUPFAM" id="SSF82282">
    <property type="entry name" value="Homocysteine S-methyltransferase"/>
    <property type="match status" value="1"/>
</dbReference>
<comment type="caution">
    <text evidence="6">The sequence shown here is derived from an EMBL/GenBank/DDBJ whole genome shotgun (WGS) entry which is preliminary data.</text>
</comment>
<evidence type="ECO:0000256" key="1">
    <source>
        <dbReference type="ARBA" id="ARBA00022603"/>
    </source>
</evidence>
<feature type="binding site" evidence="3">
    <location>
        <position position="206"/>
    </location>
    <ligand>
        <name>Zn(2+)</name>
        <dbReference type="ChEBI" id="CHEBI:29105"/>
    </ligand>
</feature>
<dbReference type="InterPro" id="IPR017226">
    <property type="entry name" value="BHMT-like"/>
</dbReference>
<organism evidence="6 7">
    <name type="scientific">Aquibaculum arenosum</name>
    <dbReference type="NCBI Taxonomy" id="3032591"/>
    <lineage>
        <taxon>Bacteria</taxon>
        <taxon>Pseudomonadati</taxon>
        <taxon>Pseudomonadota</taxon>
        <taxon>Alphaproteobacteria</taxon>
        <taxon>Rhodospirillales</taxon>
        <taxon>Rhodovibrionaceae</taxon>
        <taxon>Aquibaculum</taxon>
    </lineage>
</organism>
<dbReference type="RefSeq" id="WP_275820340.1">
    <property type="nucleotide sequence ID" value="NZ_JARHUD010000002.1"/>
</dbReference>
<dbReference type="PANTHER" id="PTHR11103:SF18">
    <property type="entry name" value="SLR1189 PROTEIN"/>
    <property type="match status" value="1"/>
</dbReference>
<dbReference type="InterPro" id="IPR003726">
    <property type="entry name" value="HCY_dom"/>
</dbReference>
<keyword evidence="3" id="KW-0479">Metal-binding</keyword>
<evidence type="ECO:0000313" key="6">
    <source>
        <dbReference type="EMBL" id="MDF2095171.1"/>
    </source>
</evidence>
<evidence type="ECO:0000256" key="4">
    <source>
        <dbReference type="SAM" id="MobiDB-lite"/>
    </source>
</evidence>
<sequence>MTQATRILDGGMGGELQRRGAPFRQPEWSALALMEAPHTVRETHAAFIAAGAEVITTNSYALVPYHIGEERCHRQGRELADLAGRLAREAVRDSGKAVLVAGSLPPPCGSYRPDLFQPEDAAEVWGELIAGLAPYADVWLAETQSALQEAEGARAALGDDPRPFWISFTLKDRLIEGEAVLRSGETVADAAVKAEALGAEALLFNCSQPEVMESAVRTAKQTRPGLAVGVYANAFPPQEEDAIANEGLSPFRKEVDPPAYLDWARRWVAAGASIVGGCCGIGPDHIAMLAKGLRSD</sequence>
<dbReference type="Gene3D" id="3.20.20.330">
    <property type="entry name" value="Homocysteine-binding-like domain"/>
    <property type="match status" value="1"/>
</dbReference>
<dbReference type="EMBL" id="JARHUD010000002">
    <property type="protein sequence ID" value="MDF2095171.1"/>
    <property type="molecule type" value="Genomic_DNA"/>
</dbReference>
<dbReference type="PROSITE" id="PS50970">
    <property type="entry name" value="HCY"/>
    <property type="match status" value="1"/>
</dbReference>
<name>A0ABT5YK20_9PROT</name>
<protein>
    <submittedName>
        <fullName evidence="6">Homocysteine S-methyltransferase family protein</fullName>
    </submittedName>
</protein>
<keyword evidence="7" id="KW-1185">Reference proteome</keyword>
<feature type="binding site" evidence="3">
    <location>
        <position position="279"/>
    </location>
    <ligand>
        <name>Zn(2+)</name>
        <dbReference type="ChEBI" id="CHEBI:29105"/>
    </ligand>
</feature>
<dbReference type="Pfam" id="PF02574">
    <property type="entry name" value="S-methyl_trans"/>
    <property type="match status" value="1"/>
</dbReference>
<dbReference type="InterPro" id="IPR036589">
    <property type="entry name" value="HCY_dom_sf"/>
</dbReference>
<evidence type="ECO:0000256" key="2">
    <source>
        <dbReference type="ARBA" id="ARBA00022679"/>
    </source>
</evidence>
<reference evidence="6 7" key="1">
    <citation type="submission" date="2023-03" db="EMBL/GenBank/DDBJ databases">
        <title>Fodinicurvata sp. CAU 1616 isolated from sea sendiment.</title>
        <authorList>
            <person name="Kim W."/>
        </authorList>
    </citation>
    <scope>NUCLEOTIDE SEQUENCE [LARGE SCALE GENOMIC DNA]</scope>
    <source>
        <strain evidence="6 7">CAU 1616</strain>
    </source>
</reference>
<keyword evidence="3" id="KW-0862">Zinc</keyword>
<proteinExistence type="predicted"/>
<dbReference type="PIRSF" id="PIRSF037505">
    <property type="entry name" value="Betaine_HMT"/>
    <property type="match status" value="1"/>
</dbReference>
<evidence type="ECO:0000256" key="3">
    <source>
        <dbReference type="PROSITE-ProRule" id="PRU00333"/>
    </source>
</evidence>
<dbReference type="Proteomes" id="UP001215503">
    <property type="component" value="Unassembled WGS sequence"/>
</dbReference>
<gene>
    <name evidence="6" type="ORF">P2G67_04190</name>
</gene>